<dbReference type="AlphaFoldDB" id="A0ABD5P1T1"/>
<dbReference type="Proteomes" id="UP001595821">
    <property type="component" value="Unassembled WGS sequence"/>
</dbReference>
<dbReference type="EMBL" id="JBHSDJ010000110">
    <property type="protein sequence ID" value="MFC4247989.1"/>
    <property type="molecule type" value="Genomic_DNA"/>
</dbReference>
<sequence length="316" mass="35867">MVDDNNFADGNRTRRGLLRTTGGTLAALIGCAGIGAAASDDDGDGDDVGPTTAEATVIKRFRPSDDDEHFYLEKRAISPTFKRRFGGPVLTYEPEPVPREAIPEKYTDPDRPFTRQYRDELVVGTLEDHLEAEKPAETDGTDEVRTQTQYYDGPKYVYESASGAEDQDIYERTGPINVAWGTSVDKTASQLQSYMENRDWQEHWTMPGSGSRYILYDGQAQAQDEHIYKEIYYTRQWHIRVYDVSVDSSTDSIQVIGNAHRDPLDHNLIGDDPWYFNDARDEAMNDWESWNRSSEYVFGGGTRWETHDGNVGVIYE</sequence>
<evidence type="ECO:0000313" key="1">
    <source>
        <dbReference type="EMBL" id="MFC4247989.1"/>
    </source>
</evidence>
<dbReference type="InterPro" id="IPR006311">
    <property type="entry name" value="TAT_signal"/>
</dbReference>
<dbReference type="RefSeq" id="WP_246975258.1">
    <property type="nucleotide sequence ID" value="NZ_CP095398.1"/>
</dbReference>
<organism evidence="1 2">
    <name type="scientific">Natribaculum luteum</name>
    <dbReference type="NCBI Taxonomy" id="1586232"/>
    <lineage>
        <taxon>Archaea</taxon>
        <taxon>Methanobacteriati</taxon>
        <taxon>Methanobacteriota</taxon>
        <taxon>Stenosarchaea group</taxon>
        <taxon>Halobacteria</taxon>
        <taxon>Halobacteriales</taxon>
        <taxon>Natrialbaceae</taxon>
        <taxon>Natribaculum</taxon>
    </lineage>
</organism>
<dbReference type="GeneID" id="71856237"/>
<name>A0ABD5P1T1_9EURY</name>
<gene>
    <name evidence="1" type="ORF">ACFOZ7_13725</name>
</gene>
<reference evidence="1 2" key="1">
    <citation type="journal article" date="2014" name="Int. J. Syst. Evol. Microbiol.">
        <title>Complete genome sequence of Corynebacterium casei LMG S-19264T (=DSM 44701T), isolated from a smear-ripened cheese.</title>
        <authorList>
            <consortium name="US DOE Joint Genome Institute (JGI-PGF)"/>
            <person name="Walter F."/>
            <person name="Albersmeier A."/>
            <person name="Kalinowski J."/>
            <person name="Ruckert C."/>
        </authorList>
    </citation>
    <scope>NUCLEOTIDE SEQUENCE [LARGE SCALE GENOMIC DNA]</scope>
    <source>
        <strain evidence="1 2">IBRC-M 10912</strain>
    </source>
</reference>
<comment type="caution">
    <text evidence="1">The sequence shown here is derived from an EMBL/GenBank/DDBJ whole genome shotgun (WGS) entry which is preliminary data.</text>
</comment>
<dbReference type="PROSITE" id="PS51318">
    <property type="entry name" value="TAT"/>
    <property type="match status" value="1"/>
</dbReference>
<protein>
    <submittedName>
        <fullName evidence="1">Uncharacterized protein</fullName>
    </submittedName>
</protein>
<accession>A0ABD5P1T1</accession>
<proteinExistence type="predicted"/>
<evidence type="ECO:0000313" key="2">
    <source>
        <dbReference type="Proteomes" id="UP001595821"/>
    </source>
</evidence>